<dbReference type="Gene3D" id="2.40.50.140">
    <property type="entry name" value="Nucleic acid-binding proteins"/>
    <property type="match status" value="1"/>
</dbReference>
<keyword evidence="10" id="KW-1185">Reference proteome</keyword>
<dbReference type="RefSeq" id="WP_132281883.1">
    <property type="nucleotide sequence ID" value="NZ_SMGQ01000011.1"/>
</dbReference>
<comment type="similarity">
    <text evidence="1 7">Belongs to the RecO family.</text>
</comment>
<dbReference type="Pfam" id="PF11967">
    <property type="entry name" value="RecO_N"/>
    <property type="match status" value="1"/>
</dbReference>
<sequence>MSQLLKVTGLILNTMPIGENDKRLVMLTKEKGKINAFAKGSRKSNSSLLGISQTFTIGEFLLYKGKSSYSVSQGNIIESFYNLRNDIEKLSYGLYFNEFVDYITDEEMETYDIMVILYKSLLELTKDVLSHELIKCIFELKLLSISGLTPQVINCVGHGCDHSINNQIYFSPSQGGLLCKAHSQLVKDAIPIDESTRYTMQYILSANTNKLYTFKTSDTITKNLSKVLDRYIAYHIDYSFKTLKFINNLDNPY</sequence>
<comment type="caution">
    <text evidence="9">The sequence shown here is derived from an EMBL/GenBank/DDBJ whole genome shotgun (WGS) entry which is preliminary data.</text>
</comment>
<dbReference type="HAMAP" id="MF_00201">
    <property type="entry name" value="RecO"/>
    <property type="match status" value="1"/>
</dbReference>
<keyword evidence="3 7" id="KW-0227">DNA damage</keyword>
<dbReference type="Proteomes" id="UP000294545">
    <property type="component" value="Unassembled WGS sequence"/>
</dbReference>
<feature type="domain" description="DNA replication/recombination mediator RecO N-terminal" evidence="8">
    <location>
        <begin position="1"/>
        <end position="80"/>
    </location>
</feature>
<evidence type="ECO:0000256" key="7">
    <source>
        <dbReference type="HAMAP-Rule" id="MF_00201"/>
    </source>
</evidence>
<dbReference type="InterPro" id="IPR037278">
    <property type="entry name" value="ARFGAP/RecO"/>
</dbReference>
<dbReference type="OrthoDB" id="9797083at2"/>
<dbReference type="Gene3D" id="1.20.1440.120">
    <property type="entry name" value="Recombination protein O, C-terminal domain"/>
    <property type="match status" value="1"/>
</dbReference>
<dbReference type="GO" id="GO:0043590">
    <property type="term" value="C:bacterial nucleoid"/>
    <property type="evidence" value="ECO:0007669"/>
    <property type="project" value="TreeGrafter"/>
</dbReference>
<proteinExistence type="inferred from homology"/>
<evidence type="ECO:0000259" key="8">
    <source>
        <dbReference type="Pfam" id="PF11967"/>
    </source>
</evidence>
<evidence type="ECO:0000256" key="3">
    <source>
        <dbReference type="ARBA" id="ARBA00022763"/>
    </source>
</evidence>
<keyword evidence="4 7" id="KW-0233">DNA recombination</keyword>
<evidence type="ECO:0000256" key="5">
    <source>
        <dbReference type="ARBA" id="ARBA00023204"/>
    </source>
</evidence>
<dbReference type="PANTHER" id="PTHR33991:SF1">
    <property type="entry name" value="DNA REPAIR PROTEIN RECO"/>
    <property type="match status" value="1"/>
</dbReference>
<dbReference type="NCBIfam" id="TIGR00613">
    <property type="entry name" value="reco"/>
    <property type="match status" value="1"/>
</dbReference>
<dbReference type="InterPro" id="IPR022572">
    <property type="entry name" value="DNA_rep/recomb_RecO_N"/>
</dbReference>
<dbReference type="SUPFAM" id="SSF50249">
    <property type="entry name" value="Nucleic acid-binding proteins"/>
    <property type="match status" value="1"/>
</dbReference>
<evidence type="ECO:0000313" key="10">
    <source>
        <dbReference type="Proteomes" id="UP000294545"/>
    </source>
</evidence>
<evidence type="ECO:0000313" key="9">
    <source>
        <dbReference type="EMBL" id="TCK98765.1"/>
    </source>
</evidence>
<gene>
    <name evidence="7" type="primary">recO</name>
    <name evidence="9" type="ORF">EDC19_1200</name>
</gene>
<dbReference type="GO" id="GO:0006302">
    <property type="term" value="P:double-strand break repair"/>
    <property type="evidence" value="ECO:0007669"/>
    <property type="project" value="TreeGrafter"/>
</dbReference>
<dbReference type="InterPro" id="IPR042242">
    <property type="entry name" value="RecO_C"/>
</dbReference>
<name>A0A4R1MZY4_9FIRM</name>
<evidence type="ECO:0000256" key="2">
    <source>
        <dbReference type="ARBA" id="ARBA00021310"/>
    </source>
</evidence>
<organism evidence="9 10">
    <name type="scientific">Natranaerovirga hydrolytica</name>
    <dbReference type="NCBI Taxonomy" id="680378"/>
    <lineage>
        <taxon>Bacteria</taxon>
        <taxon>Bacillati</taxon>
        <taxon>Bacillota</taxon>
        <taxon>Clostridia</taxon>
        <taxon>Lachnospirales</taxon>
        <taxon>Natranaerovirgaceae</taxon>
        <taxon>Natranaerovirga</taxon>
    </lineage>
</organism>
<accession>A0A4R1MZY4</accession>
<dbReference type="AlphaFoldDB" id="A0A4R1MZY4"/>
<protein>
    <recommendedName>
        <fullName evidence="2 7">DNA repair protein RecO</fullName>
    </recommendedName>
    <alternativeName>
        <fullName evidence="6 7">Recombination protein O</fullName>
    </alternativeName>
</protein>
<dbReference type="InterPro" id="IPR012340">
    <property type="entry name" value="NA-bd_OB-fold"/>
</dbReference>
<dbReference type="InterPro" id="IPR003717">
    <property type="entry name" value="RecO"/>
</dbReference>
<dbReference type="GO" id="GO:0006310">
    <property type="term" value="P:DNA recombination"/>
    <property type="evidence" value="ECO:0007669"/>
    <property type="project" value="UniProtKB-UniRule"/>
</dbReference>
<dbReference type="EMBL" id="SMGQ01000011">
    <property type="protein sequence ID" value="TCK98765.1"/>
    <property type="molecule type" value="Genomic_DNA"/>
</dbReference>
<evidence type="ECO:0000256" key="4">
    <source>
        <dbReference type="ARBA" id="ARBA00023172"/>
    </source>
</evidence>
<dbReference type="Pfam" id="PF02565">
    <property type="entry name" value="RecO_C"/>
    <property type="match status" value="1"/>
</dbReference>
<reference evidence="9 10" key="1">
    <citation type="submission" date="2019-03" db="EMBL/GenBank/DDBJ databases">
        <title>Genomic Encyclopedia of Type Strains, Phase IV (KMG-IV): sequencing the most valuable type-strain genomes for metagenomic binning, comparative biology and taxonomic classification.</title>
        <authorList>
            <person name="Goeker M."/>
        </authorList>
    </citation>
    <scope>NUCLEOTIDE SEQUENCE [LARGE SCALE GENOMIC DNA]</scope>
    <source>
        <strain evidence="9 10">DSM 24176</strain>
    </source>
</reference>
<dbReference type="SUPFAM" id="SSF57863">
    <property type="entry name" value="ArfGap/RecO-like zinc finger"/>
    <property type="match status" value="1"/>
</dbReference>
<evidence type="ECO:0000256" key="6">
    <source>
        <dbReference type="ARBA" id="ARBA00033409"/>
    </source>
</evidence>
<comment type="function">
    <text evidence="7">Involved in DNA repair and RecF pathway recombination.</text>
</comment>
<evidence type="ECO:0000256" key="1">
    <source>
        <dbReference type="ARBA" id="ARBA00007452"/>
    </source>
</evidence>
<dbReference type="PANTHER" id="PTHR33991">
    <property type="entry name" value="DNA REPAIR PROTEIN RECO"/>
    <property type="match status" value="1"/>
</dbReference>
<keyword evidence="5 7" id="KW-0234">DNA repair</keyword>